<dbReference type="InterPro" id="IPR004456">
    <property type="entry name" value="Pglycerate_mutase_ApgM"/>
</dbReference>
<protein>
    <submittedName>
        <fullName evidence="1">Uncharacterized protein</fullName>
    </submittedName>
</protein>
<organism evidence="1 2">
    <name type="scientific">Natronospira proteinivora</name>
    <dbReference type="NCBI Taxonomy" id="1807133"/>
    <lineage>
        <taxon>Bacteria</taxon>
        <taxon>Pseudomonadati</taxon>
        <taxon>Pseudomonadota</taxon>
        <taxon>Gammaproteobacteria</taxon>
        <taxon>Natronospirales</taxon>
        <taxon>Natronospiraceae</taxon>
        <taxon>Natronospira</taxon>
    </lineage>
</organism>
<keyword evidence="2" id="KW-1185">Reference proteome</keyword>
<dbReference type="Proteomes" id="UP001523550">
    <property type="component" value="Unassembled WGS sequence"/>
</dbReference>
<gene>
    <name evidence="1" type="ORF">J2T60_000618</name>
</gene>
<dbReference type="Pfam" id="PF10143">
    <property type="entry name" value="PhosphMutase"/>
    <property type="match status" value="1"/>
</dbReference>
<dbReference type="EMBL" id="JALJYF010000001">
    <property type="protein sequence ID" value="MCP1726653.1"/>
    <property type="molecule type" value="Genomic_DNA"/>
</dbReference>
<name>A0ABT1G8M4_9GAMM</name>
<evidence type="ECO:0000313" key="1">
    <source>
        <dbReference type="EMBL" id="MCP1726653.1"/>
    </source>
</evidence>
<accession>A0ABT1G8M4</accession>
<reference evidence="1 2" key="1">
    <citation type="submission" date="2022-03" db="EMBL/GenBank/DDBJ databases">
        <title>Genomic Encyclopedia of Type Strains, Phase III (KMG-III): the genomes of soil and plant-associated and newly described type strains.</title>
        <authorList>
            <person name="Whitman W."/>
        </authorList>
    </citation>
    <scope>NUCLEOTIDE SEQUENCE [LARGE SCALE GENOMIC DNA]</scope>
    <source>
        <strain evidence="1 2">BSker1</strain>
    </source>
</reference>
<sequence>MTLDLSGSLESSRLLVEDLAQQAPHWPAFARVLSRGEWLAPGPSIPQIPSPAPLALLGEGEDPADAFWLRADPVHLRPDQDFLLLWDASALDLSDEEARQLAETFNGHFQADGFLLKTPAPGRWYLRCASTIEGETTPVDEVTGRNIAHFMPRGKDCQRLAQLMNETQMLFHEHPVNQARAASGQWTVSGVWPWGGGRLPPAEPHDGLTIFSDDPLHRGLARWQSATAHAVPGDYDQWKLRAGQRNLVRLDQPAIPARHGDGPAWQTALADIENRWLLPALADGQSLLLNLGRLGRVRYAPSMGWRFWRRSRPLWYWLTVTLDQTSDESTQ</sequence>
<comment type="caution">
    <text evidence="1">The sequence shown here is derived from an EMBL/GenBank/DDBJ whole genome shotgun (WGS) entry which is preliminary data.</text>
</comment>
<evidence type="ECO:0000313" key="2">
    <source>
        <dbReference type="Proteomes" id="UP001523550"/>
    </source>
</evidence>
<proteinExistence type="predicted"/>